<protein>
    <submittedName>
        <fullName evidence="1">Uncharacterized protein</fullName>
    </submittedName>
</protein>
<sequence length="52" mass="5911">MINISDKYAHPASFVVLMKMDQSYFAGKFVYIKKRRPLPPLIRVRVAGAASQ</sequence>
<gene>
    <name evidence="1" type="primary">Nfu_g_1_016647</name>
</gene>
<evidence type="ECO:0000313" key="1">
    <source>
        <dbReference type="EMBL" id="SBP48830.1"/>
    </source>
</evidence>
<organism evidence="1">
    <name type="scientific">Nothobranchius furzeri</name>
    <name type="common">Turquoise killifish</name>
    <dbReference type="NCBI Taxonomy" id="105023"/>
    <lineage>
        <taxon>Eukaryota</taxon>
        <taxon>Metazoa</taxon>
        <taxon>Chordata</taxon>
        <taxon>Craniata</taxon>
        <taxon>Vertebrata</taxon>
        <taxon>Euteleostomi</taxon>
        <taxon>Actinopterygii</taxon>
        <taxon>Neopterygii</taxon>
        <taxon>Teleostei</taxon>
        <taxon>Neoteleostei</taxon>
        <taxon>Acanthomorphata</taxon>
        <taxon>Ovalentaria</taxon>
        <taxon>Atherinomorphae</taxon>
        <taxon>Cyprinodontiformes</taxon>
        <taxon>Nothobranchiidae</taxon>
        <taxon>Nothobranchius</taxon>
    </lineage>
</organism>
<dbReference type="EMBL" id="HADY01010345">
    <property type="protein sequence ID" value="SBP48830.1"/>
    <property type="molecule type" value="Transcribed_RNA"/>
</dbReference>
<reference evidence="1" key="1">
    <citation type="submission" date="2016-05" db="EMBL/GenBank/DDBJ databases">
        <authorList>
            <person name="Lavstsen T."/>
            <person name="Jespersen J.S."/>
        </authorList>
    </citation>
    <scope>NUCLEOTIDE SEQUENCE</scope>
    <source>
        <tissue evidence="1">Brain</tissue>
    </source>
</reference>
<dbReference type="AlphaFoldDB" id="A0A1A8A3T4"/>
<accession>A0A1A8A3T4</accession>
<feature type="non-terminal residue" evidence="1">
    <location>
        <position position="52"/>
    </location>
</feature>
<proteinExistence type="predicted"/>
<reference evidence="1" key="2">
    <citation type="submission" date="2016-06" db="EMBL/GenBank/DDBJ databases">
        <title>The genome of a short-lived fish provides insights into sex chromosome evolution and the genetic control of aging.</title>
        <authorList>
            <person name="Reichwald K."/>
            <person name="Felder M."/>
            <person name="Petzold A."/>
            <person name="Koch P."/>
            <person name="Groth M."/>
            <person name="Platzer M."/>
        </authorList>
    </citation>
    <scope>NUCLEOTIDE SEQUENCE</scope>
    <source>
        <tissue evidence="1">Brain</tissue>
    </source>
</reference>
<name>A0A1A8A3T4_NOTFU</name>